<organism evidence="3 4">
    <name type="scientific">Corallococcus sicarius</name>
    <dbReference type="NCBI Taxonomy" id="2316726"/>
    <lineage>
        <taxon>Bacteria</taxon>
        <taxon>Pseudomonadati</taxon>
        <taxon>Myxococcota</taxon>
        <taxon>Myxococcia</taxon>
        <taxon>Myxococcales</taxon>
        <taxon>Cystobacterineae</taxon>
        <taxon>Myxococcaceae</taxon>
        <taxon>Corallococcus</taxon>
    </lineage>
</organism>
<evidence type="ECO:0000256" key="2">
    <source>
        <dbReference type="SAM" id="SignalP"/>
    </source>
</evidence>
<evidence type="ECO:0000313" key="4">
    <source>
        <dbReference type="Proteomes" id="UP000273405"/>
    </source>
</evidence>
<feature type="region of interest" description="Disordered" evidence="1">
    <location>
        <begin position="20"/>
        <end position="51"/>
    </location>
</feature>
<protein>
    <recommendedName>
        <fullName evidence="5">Lipocalin-like domain-containing protein</fullName>
    </recommendedName>
</protein>
<feature type="compositionally biased region" description="Polar residues" evidence="1">
    <location>
        <begin position="21"/>
        <end position="42"/>
    </location>
</feature>
<dbReference type="AlphaFoldDB" id="A0A3A8P045"/>
<feature type="signal peptide" evidence="2">
    <location>
        <begin position="1"/>
        <end position="18"/>
    </location>
</feature>
<dbReference type="OrthoDB" id="5525172at2"/>
<evidence type="ECO:0008006" key="5">
    <source>
        <dbReference type="Google" id="ProtNLM"/>
    </source>
</evidence>
<keyword evidence="2" id="KW-0732">Signal</keyword>
<dbReference type="Proteomes" id="UP000273405">
    <property type="component" value="Unassembled WGS sequence"/>
</dbReference>
<gene>
    <name evidence="3" type="ORF">D7X12_07165</name>
</gene>
<reference evidence="4" key="1">
    <citation type="submission" date="2018-09" db="EMBL/GenBank/DDBJ databases">
        <authorList>
            <person name="Livingstone P.G."/>
            <person name="Whitworth D.E."/>
        </authorList>
    </citation>
    <scope>NUCLEOTIDE SEQUENCE [LARGE SCALE GENOMIC DNA]</scope>
    <source>
        <strain evidence="4">CA040B</strain>
    </source>
</reference>
<keyword evidence="4" id="KW-1185">Reference proteome</keyword>
<evidence type="ECO:0000256" key="1">
    <source>
        <dbReference type="SAM" id="MobiDB-lite"/>
    </source>
</evidence>
<dbReference type="RefSeq" id="WP_120624511.1">
    <property type="nucleotide sequence ID" value="NZ_RAWG01000031.1"/>
</dbReference>
<accession>A0A3A8P045</accession>
<name>A0A3A8P045_9BACT</name>
<dbReference type="EMBL" id="RAWG01000031">
    <property type="protein sequence ID" value="RKH45742.1"/>
    <property type="molecule type" value="Genomic_DNA"/>
</dbReference>
<proteinExistence type="predicted"/>
<sequence length="166" mass="17365">MKKLIVAAVMCLGTAAFAQNAKGTPTNPSKDAPSAQQMNGPSTGVEAQEVEPAITNTAKKVVGADTDKDKQDAANKSGVWKMKDAYSLAGTVKSPEDDDLIIARTGTLPEVKLEVRDQTVVTLDGKTVKANELPEGASVRAKFQLEGDDSVALELKATSPKGAPKK</sequence>
<evidence type="ECO:0000313" key="3">
    <source>
        <dbReference type="EMBL" id="RKH45742.1"/>
    </source>
</evidence>
<feature type="chain" id="PRO_5017307051" description="Lipocalin-like domain-containing protein" evidence="2">
    <location>
        <begin position="19"/>
        <end position="166"/>
    </location>
</feature>
<comment type="caution">
    <text evidence="3">The sequence shown here is derived from an EMBL/GenBank/DDBJ whole genome shotgun (WGS) entry which is preliminary data.</text>
</comment>